<evidence type="ECO:0000313" key="7">
    <source>
        <dbReference type="EMBL" id="CAK8697025.1"/>
    </source>
</evidence>
<dbReference type="PANTHER" id="PTHR15012">
    <property type="entry name" value="APICAL PROTEIN/SHROOM-RELATED"/>
    <property type="match status" value="1"/>
</dbReference>
<feature type="domain" description="ASD2" evidence="6">
    <location>
        <begin position="1"/>
        <end position="258"/>
    </location>
</feature>
<evidence type="ECO:0000256" key="4">
    <source>
        <dbReference type="ARBA" id="ARBA00023212"/>
    </source>
</evidence>
<evidence type="ECO:0000256" key="5">
    <source>
        <dbReference type="SAM" id="Coils"/>
    </source>
</evidence>
<evidence type="ECO:0000256" key="2">
    <source>
        <dbReference type="ARBA" id="ARBA00006469"/>
    </source>
</evidence>
<dbReference type="PANTHER" id="PTHR15012:SF32">
    <property type="entry name" value="PROTEIN SHROOM"/>
    <property type="match status" value="1"/>
</dbReference>
<dbReference type="Gene3D" id="6.10.250.3120">
    <property type="match status" value="1"/>
</dbReference>
<dbReference type="EMBL" id="CAWYQH010000163">
    <property type="protein sequence ID" value="CAK8697025.1"/>
    <property type="molecule type" value="Genomic_DNA"/>
</dbReference>
<organism evidence="7 8">
    <name type="scientific">Clavelina lepadiformis</name>
    <name type="common">Light-bulb sea squirt</name>
    <name type="synonym">Ascidia lepadiformis</name>
    <dbReference type="NCBI Taxonomy" id="159417"/>
    <lineage>
        <taxon>Eukaryota</taxon>
        <taxon>Metazoa</taxon>
        <taxon>Chordata</taxon>
        <taxon>Tunicata</taxon>
        <taxon>Ascidiacea</taxon>
        <taxon>Aplousobranchia</taxon>
        <taxon>Clavelinidae</taxon>
        <taxon>Clavelina</taxon>
    </lineage>
</organism>
<feature type="coiled-coil region" evidence="5">
    <location>
        <begin position="178"/>
        <end position="205"/>
    </location>
</feature>
<comment type="caution">
    <text evidence="7">The sequence shown here is derived from an EMBL/GenBank/DDBJ whole genome shotgun (WGS) entry which is preliminary data.</text>
</comment>
<keyword evidence="3" id="KW-0963">Cytoplasm</keyword>
<evidence type="ECO:0000259" key="6">
    <source>
        <dbReference type="PROSITE" id="PS51307"/>
    </source>
</evidence>
<dbReference type="Proteomes" id="UP001642483">
    <property type="component" value="Unassembled WGS sequence"/>
</dbReference>
<keyword evidence="8" id="KW-1185">Reference proteome</keyword>
<accession>A0ABP0GZ51</accession>
<proteinExistence type="inferred from homology"/>
<dbReference type="Pfam" id="PF08687">
    <property type="entry name" value="ASD2"/>
    <property type="match status" value="1"/>
</dbReference>
<comment type="similarity">
    <text evidence="2">Belongs to the shroom family.</text>
</comment>
<keyword evidence="5" id="KW-0175">Coiled coil</keyword>
<keyword evidence="4" id="KW-0206">Cytoskeleton</keyword>
<gene>
    <name evidence="7" type="ORF">CVLEPA_LOCUS30312</name>
</gene>
<dbReference type="InterPro" id="IPR014799">
    <property type="entry name" value="ASD2_dom"/>
</dbReference>
<evidence type="ECO:0000313" key="8">
    <source>
        <dbReference type="Proteomes" id="UP001642483"/>
    </source>
</evidence>
<name>A0ABP0GZ51_CLALP</name>
<sequence length="271" mass="31405">MAPEPTCIVCMSRPSSPIEAKTTPCKTSNSRRLCNKRSSREILPATSTYYLTSASKAKILHQAKEQLEKQNFDQQIPENINQKKTDLILSINSKMDDLRSMKYLIQEELNENENFGKQTHNLVASLCTAREHERYNLFVQDLDKISNLIHSLSGRLARVENAIQMLPANADKQEKEFLHIKKLNLSEQNKEANQLKENINRRQQTVCKILAGYLSKEQFADFRHFINMKTELIAEVRELDDKVRLGKEQMNALKESLPEEWQINLDKMLDE</sequence>
<evidence type="ECO:0000256" key="1">
    <source>
        <dbReference type="ARBA" id="ARBA00004245"/>
    </source>
</evidence>
<comment type="subcellular location">
    <subcellularLocation>
        <location evidence="1">Cytoplasm</location>
        <location evidence="1">Cytoskeleton</location>
    </subcellularLocation>
</comment>
<reference evidence="7 8" key="1">
    <citation type="submission" date="2024-02" db="EMBL/GenBank/DDBJ databases">
        <authorList>
            <person name="Daric V."/>
            <person name="Darras S."/>
        </authorList>
    </citation>
    <scope>NUCLEOTIDE SEQUENCE [LARGE SCALE GENOMIC DNA]</scope>
</reference>
<dbReference type="InterPro" id="IPR027685">
    <property type="entry name" value="Shroom_fam"/>
</dbReference>
<dbReference type="PROSITE" id="PS51307">
    <property type="entry name" value="ASD2"/>
    <property type="match status" value="1"/>
</dbReference>
<evidence type="ECO:0000256" key="3">
    <source>
        <dbReference type="ARBA" id="ARBA00022490"/>
    </source>
</evidence>
<protein>
    <recommendedName>
        <fullName evidence="6">ASD2 domain-containing protein</fullName>
    </recommendedName>
</protein>